<name>A0ABV0JL19_9CYAN</name>
<dbReference type="NCBIfam" id="TIGR00534">
    <property type="entry name" value="OpcA"/>
    <property type="match status" value="1"/>
</dbReference>
<dbReference type="InterPro" id="IPR036365">
    <property type="entry name" value="PGBD-like_sf"/>
</dbReference>
<proteinExistence type="predicted"/>
<accession>A0ABV0JL19</accession>
<dbReference type="SUPFAM" id="SSF47090">
    <property type="entry name" value="PGBD-like"/>
    <property type="match status" value="1"/>
</dbReference>
<evidence type="ECO:0000259" key="2">
    <source>
        <dbReference type="Pfam" id="PF10128"/>
    </source>
</evidence>
<dbReference type="PANTHER" id="PTHR38658:SF1">
    <property type="entry name" value="OXPP CYCLE PROTEIN OPCA-RELATED"/>
    <property type="match status" value="1"/>
</dbReference>
<dbReference type="InterPro" id="IPR046801">
    <property type="entry name" value="OpcA_G6PD_N"/>
</dbReference>
<feature type="domain" description="Glucose-6-phosphate dehydrogenase assembly protein OpcA N-terminal" evidence="2">
    <location>
        <begin position="144"/>
        <end position="261"/>
    </location>
</feature>
<dbReference type="InterPro" id="IPR046802">
    <property type="entry name" value="OpcA_G6PD_C"/>
</dbReference>
<evidence type="ECO:0000313" key="5">
    <source>
        <dbReference type="Proteomes" id="UP001442494"/>
    </source>
</evidence>
<comment type="caution">
    <text evidence="4">The sequence shown here is derived from an EMBL/GenBank/DDBJ whole genome shotgun (WGS) entry which is preliminary data.</text>
</comment>
<evidence type="ECO:0000259" key="3">
    <source>
        <dbReference type="Pfam" id="PF20171"/>
    </source>
</evidence>
<dbReference type="Pfam" id="PF01471">
    <property type="entry name" value="PG_binding_1"/>
    <property type="match status" value="1"/>
</dbReference>
<dbReference type="Pfam" id="PF20171">
    <property type="entry name" value="OpcA_G6PD_C"/>
    <property type="match status" value="1"/>
</dbReference>
<evidence type="ECO:0000313" key="4">
    <source>
        <dbReference type="EMBL" id="MEP0864137.1"/>
    </source>
</evidence>
<feature type="domain" description="Glucose-6-phosphate dehydrogenase assembly protein OpcA C-terminal" evidence="3">
    <location>
        <begin position="269"/>
        <end position="446"/>
    </location>
</feature>
<dbReference type="PANTHER" id="PTHR38658">
    <property type="entry name" value="OXPP CYCLE PROTEIN OPCA-RELATED"/>
    <property type="match status" value="1"/>
</dbReference>
<dbReference type="InterPro" id="IPR004555">
    <property type="entry name" value="G6PDH_assembly_OpcA"/>
</dbReference>
<gene>
    <name evidence="4" type="primary">opcA</name>
    <name evidence="4" type="ORF">NDI37_06620</name>
</gene>
<dbReference type="EMBL" id="JAMPKK010000010">
    <property type="protein sequence ID" value="MEP0864137.1"/>
    <property type="molecule type" value="Genomic_DNA"/>
</dbReference>
<protein>
    <submittedName>
        <fullName evidence="4">Glucose-6-phosphate dehydrogenase assembly protein OpcA</fullName>
    </submittedName>
</protein>
<organism evidence="4 5">
    <name type="scientific">Funiculus sociatus GB2-A5</name>
    <dbReference type="NCBI Taxonomy" id="2933946"/>
    <lineage>
        <taxon>Bacteria</taxon>
        <taxon>Bacillati</taxon>
        <taxon>Cyanobacteriota</taxon>
        <taxon>Cyanophyceae</taxon>
        <taxon>Coleofasciculales</taxon>
        <taxon>Coleofasciculaceae</taxon>
        <taxon>Funiculus</taxon>
    </lineage>
</organism>
<reference evidence="4 5" key="1">
    <citation type="submission" date="2022-04" db="EMBL/GenBank/DDBJ databases">
        <title>Positive selection, recombination, and allopatry shape intraspecific diversity of widespread and dominant cyanobacteria.</title>
        <authorList>
            <person name="Wei J."/>
            <person name="Shu W."/>
            <person name="Hu C."/>
        </authorList>
    </citation>
    <scope>NUCLEOTIDE SEQUENCE [LARGE SCALE GENOMIC DNA]</scope>
    <source>
        <strain evidence="4 5">GB2-A5</strain>
    </source>
</reference>
<dbReference type="InterPro" id="IPR036366">
    <property type="entry name" value="PGBDSf"/>
</dbReference>
<dbReference type="Gene3D" id="1.10.101.10">
    <property type="entry name" value="PGBD-like superfamily/PGBD"/>
    <property type="match status" value="1"/>
</dbReference>
<dbReference type="Proteomes" id="UP001442494">
    <property type="component" value="Unassembled WGS sequence"/>
</dbReference>
<evidence type="ECO:0000259" key="1">
    <source>
        <dbReference type="Pfam" id="PF01471"/>
    </source>
</evidence>
<keyword evidence="5" id="KW-1185">Reference proteome</keyword>
<dbReference type="RefSeq" id="WP_190428210.1">
    <property type="nucleotide sequence ID" value="NZ_JAMPKK010000010.1"/>
</dbReference>
<dbReference type="Pfam" id="PF10128">
    <property type="entry name" value="OpcA_G6PD_assem"/>
    <property type="match status" value="1"/>
</dbReference>
<feature type="domain" description="Peptidoglycan binding-like" evidence="1">
    <location>
        <begin position="60"/>
        <end position="110"/>
    </location>
</feature>
<dbReference type="InterPro" id="IPR002477">
    <property type="entry name" value="Peptidoglycan-bd-like"/>
</dbReference>
<sequence>MTTQSPPVVSLQAPKDISLSDIEAELNQIWESYRENTANGDSPAAARATTFTFVVYEPEETQHLLAALGFYTGPIDGIAGPRMNSGLKDAQKAYGLPRTGKADAETLARLREDLAHRRSSGAIKDAQMNGETQATLNVTGYGVADAIAASNPCRIIALCPHSGIDEGVTVQVSVYCPMNKQSNNTLLCCEYITLSGTADALERIGGIVTALLIGDLPKFLWWKATPDPHNALFKRLASVSNSVIVDSCQFGEPETDLLRVHTLAEQGIQLTDLNWRRLAAWQELTAEAFDPPERRAALTEVDKVTINYEKGNPDQALMFLGWLASRLQWHPVSYKREGGDYDLRYCSFVTADQRPIEAELAGIPTADWGEIPGDLIALRMSSTNLDADCCTVLCSETSGCMRMEAGGGAQACRFEQVAPLTDQKAETLLGQQLRRWGRDMLYEESLSVTAEILKMSKANG</sequence>